<dbReference type="EMBL" id="ML976009">
    <property type="protein sequence ID" value="KAF1945446.1"/>
    <property type="molecule type" value="Genomic_DNA"/>
</dbReference>
<dbReference type="AlphaFoldDB" id="A0A6A5T3W0"/>
<evidence type="ECO:0000313" key="1">
    <source>
        <dbReference type="EMBL" id="KAF1945446.1"/>
    </source>
</evidence>
<gene>
    <name evidence="1" type="ORF">EJ02DRAFT_451477</name>
</gene>
<accession>A0A6A5T3W0</accession>
<organism evidence="1 2">
    <name type="scientific">Clathrospora elynae</name>
    <dbReference type="NCBI Taxonomy" id="706981"/>
    <lineage>
        <taxon>Eukaryota</taxon>
        <taxon>Fungi</taxon>
        <taxon>Dikarya</taxon>
        <taxon>Ascomycota</taxon>
        <taxon>Pezizomycotina</taxon>
        <taxon>Dothideomycetes</taxon>
        <taxon>Pleosporomycetidae</taxon>
        <taxon>Pleosporales</taxon>
        <taxon>Diademaceae</taxon>
        <taxon>Clathrospora</taxon>
    </lineage>
</organism>
<reference evidence="1" key="1">
    <citation type="journal article" date="2020" name="Stud. Mycol.">
        <title>101 Dothideomycetes genomes: a test case for predicting lifestyles and emergence of pathogens.</title>
        <authorList>
            <person name="Haridas S."/>
            <person name="Albert R."/>
            <person name="Binder M."/>
            <person name="Bloem J."/>
            <person name="Labutti K."/>
            <person name="Salamov A."/>
            <person name="Andreopoulos B."/>
            <person name="Baker S."/>
            <person name="Barry K."/>
            <person name="Bills G."/>
            <person name="Bluhm B."/>
            <person name="Cannon C."/>
            <person name="Castanera R."/>
            <person name="Culley D."/>
            <person name="Daum C."/>
            <person name="Ezra D."/>
            <person name="Gonzalez J."/>
            <person name="Henrissat B."/>
            <person name="Kuo A."/>
            <person name="Liang C."/>
            <person name="Lipzen A."/>
            <person name="Lutzoni F."/>
            <person name="Magnuson J."/>
            <person name="Mondo S."/>
            <person name="Nolan M."/>
            <person name="Ohm R."/>
            <person name="Pangilinan J."/>
            <person name="Park H.-J."/>
            <person name="Ramirez L."/>
            <person name="Alfaro M."/>
            <person name="Sun H."/>
            <person name="Tritt A."/>
            <person name="Yoshinaga Y."/>
            <person name="Zwiers L.-H."/>
            <person name="Turgeon B."/>
            <person name="Goodwin S."/>
            <person name="Spatafora J."/>
            <person name="Crous P."/>
            <person name="Grigoriev I."/>
        </authorList>
    </citation>
    <scope>NUCLEOTIDE SEQUENCE</scope>
    <source>
        <strain evidence="1">CBS 161.51</strain>
    </source>
</reference>
<protein>
    <submittedName>
        <fullName evidence="1">Uncharacterized protein</fullName>
    </submittedName>
</protein>
<keyword evidence="2" id="KW-1185">Reference proteome</keyword>
<evidence type="ECO:0000313" key="2">
    <source>
        <dbReference type="Proteomes" id="UP000800038"/>
    </source>
</evidence>
<dbReference type="Proteomes" id="UP000800038">
    <property type="component" value="Unassembled WGS sequence"/>
</dbReference>
<sequence length="58" mass="6286">MVLWDETCVAREAMFPMIAGGISMSLVRACATTHYTVEDVSLVIFGGLLLPCSASHRK</sequence>
<name>A0A6A5T3W0_9PLEO</name>
<proteinExistence type="predicted"/>